<evidence type="ECO:0000313" key="2">
    <source>
        <dbReference type="EMBL" id="SCD21657.1"/>
    </source>
</evidence>
<dbReference type="GO" id="GO:0071453">
    <property type="term" value="P:cellular response to oxygen levels"/>
    <property type="evidence" value="ECO:0007669"/>
    <property type="project" value="TreeGrafter"/>
</dbReference>
<protein>
    <submittedName>
        <fullName evidence="2">Putative phosphoadenosine phosphosulfate sulfurtransferase</fullName>
    </submittedName>
</protein>
<dbReference type="Gene3D" id="3.40.50.620">
    <property type="entry name" value="HUPs"/>
    <property type="match status" value="1"/>
</dbReference>
<dbReference type="Pfam" id="PF11922">
    <property type="entry name" value="DUF3440"/>
    <property type="match status" value="1"/>
</dbReference>
<dbReference type="CDD" id="cd23947">
    <property type="entry name" value="PAPS_reductase-like_YbdN"/>
    <property type="match status" value="1"/>
</dbReference>
<dbReference type="InterPro" id="IPR014729">
    <property type="entry name" value="Rossmann-like_a/b/a_fold"/>
</dbReference>
<proteinExistence type="predicted"/>
<dbReference type="Pfam" id="PF01507">
    <property type="entry name" value="PAPS_reduct"/>
    <property type="match status" value="1"/>
</dbReference>
<dbReference type="InterPro" id="IPR002500">
    <property type="entry name" value="PAPS_reduct_dom"/>
</dbReference>
<dbReference type="SUPFAM" id="SSF52402">
    <property type="entry name" value="Adenine nucleotide alpha hydrolases-like"/>
    <property type="match status" value="1"/>
</dbReference>
<dbReference type="EMBL" id="LT605205">
    <property type="protein sequence ID" value="SCD21657.1"/>
    <property type="molecule type" value="Genomic_DNA"/>
</dbReference>
<dbReference type="KEGG" id="psac:PSM36_2862"/>
<dbReference type="AlphaFoldDB" id="A0A1R3TAL7"/>
<evidence type="ECO:0000259" key="1">
    <source>
        <dbReference type="Pfam" id="PF01507"/>
    </source>
</evidence>
<gene>
    <name evidence="2" type="ORF">PSM36_2862</name>
</gene>
<dbReference type="GO" id="GO:0016740">
    <property type="term" value="F:transferase activity"/>
    <property type="evidence" value="ECO:0007669"/>
    <property type="project" value="UniProtKB-KW"/>
</dbReference>
<dbReference type="InterPro" id="IPR021845">
    <property type="entry name" value="DUF3440"/>
</dbReference>
<name>A0A1R3TAL7_9BACT</name>
<organism evidence="2 3">
    <name type="scientific">Proteiniphilum saccharofermentans</name>
    <dbReference type="NCBI Taxonomy" id="1642647"/>
    <lineage>
        <taxon>Bacteria</taxon>
        <taxon>Pseudomonadati</taxon>
        <taxon>Bacteroidota</taxon>
        <taxon>Bacteroidia</taxon>
        <taxon>Bacteroidales</taxon>
        <taxon>Dysgonomonadaceae</taxon>
        <taxon>Proteiniphilum</taxon>
    </lineage>
</organism>
<dbReference type="PANTHER" id="PTHR30083:SF0">
    <property type="entry name" value="3'-PHOSPHOADENOSINE 5'-PHOSPHOSULFATE SULFOTRANSFERASE (PAPS REDUCTASE)_FAD SYNTHETASE"/>
    <property type="match status" value="1"/>
</dbReference>
<feature type="domain" description="Phosphoadenosine phosphosulphate reductase" evidence="1">
    <location>
        <begin position="23"/>
        <end position="231"/>
    </location>
</feature>
<dbReference type="PANTHER" id="PTHR30083">
    <property type="entry name" value="TRANSCRIPTIONAL REGULATOR-RELATED"/>
    <property type="match status" value="1"/>
</dbReference>
<dbReference type="STRING" id="1642647.PSM36_2862"/>
<dbReference type="Proteomes" id="UP000187464">
    <property type="component" value="Chromosome I"/>
</dbReference>
<accession>A0A1R3TAL7</accession>
<keyword evidence="2" id="KW-0808">Transferase</keyword>
<evidence type="ECO:0000313" key="3">
    <source>
        <dbReference type="Proteomes" id="UP000187464"/>
    </source>
</evidence>
<reference evidence="3" key="1">
    <citation type="submission" date="2016-08" db="EMBL/GenBank/DDBJ databases">
        <authorList>
            <person name="Wibberg D."/>
        </authorList>
    </citation>
    <scope>NUCLEOTIDE SEQUENCE [LARGE SCALE GENOMIC DNA]</scope>
</reference>
<keyword evidence="3" id="KW-1185">Reference proteome</keyword>
<dbReference type="RefSeq" id="WP_076931444.1">
    <property type="nucleotide sequence ID" value="NZ_LT605205.1"/>
</dbReference>
<sequence>MKKNVYELAMLRIKLLFNEFDNIYVSFSGGKDSGVMLNLCIQYIRENNPDRKIGVFFMDYEIQYSETIAYVDRVLEANADILEVYRVCVPFKVTTCTSMHQTYWRPWDEDCKDFWVRDMPAGSYRKEDFPFYHPGIWDSEFYILFAQWYHLQKNAKKTCCLVGIRTQESSHRWRTIHGKRKHHMFRNLKWTKQLSKDIYNAYVIHDWLTTDVWTANGRFGWDYNRLYDLYYQAGVPLEKQRVASPFLLAAQESLHLYRAIDPDMWGKMICRVNGINFTSLYGHTSVVAQKKITLPAGHTWESYMHFLLSTLPEEIRQNYLRKLSVSINFWRKRGGCLPEKSIQQLQEMGIDIEVVDHTNYKTEKCPVRMEYQDDLDVPGFKYLPTFKRMCICILRNDHLCKYMGFAMTKKELALRNKVMDFYQGIYNT</sequence>